<name>A0ACD0NWX5_9BASI</name>
<reference evidence="1 2" key="1">
    <citation type="journal article" date="2018" name="Mol. Biol. Evol.">
        <title>Broad Genomic Sampling Reveals a Smut Pathogenic Ancestry of the Fungal Clade Ustilaginomycotina.</title>
        <authorList>
            <person name="Kijpornyongpan T."/>
            <person name="Mondo S.J."/>
            <person name="Barry K."/>
            <person name="Sandor L."/>
            <person name="Lee J."/>
            <person name="Lipzen A."/>
            <person name="Pangilinan J."/>
            <person name="LaButti K."/>
            <person name="Hainaut M."/>
            <person name="Henrissat B."/>
            <person name="Grigoriev I.V."/>
            <person name="Spatafora J.W."/>
            <person name="Aime M.C."/>
        </authorList>
    </citation>
    <scope>NUCLEOTIDE SEQUENCE [LARGE SCALE GENOMIC DNA]</scope>
    <source>
        <strain evidence="1 2">SA 807</strain>
    </source>
</reference>
<sequence>MRIPPRSLVKRHMKAHLPSNVRLSKNLDIYVYLSMLIYLKELASETKVSVQMEAAGIGLAPPLDSSKLIISKRHVRMARERVRS</sequence>
<keyword evidence="2" id="KW-1185">Reference proteome</keyword>
<organism evidence="1 2">
    <name type="scientific">Violaceomyces palustris</name>
    <dbReference type="NCBI Taxonomy" id="1673888"/>
    <lineage>
        <taxon>Eukaryota</taxon>
        <taxon>Fungi</taxon>
        <taxon>Dikarya</taxon>
        <taxon>Basidiomycota</taxon>
        <taxon>Ustilaginomycotina</taxon>
        <taxon>Ustilaginomycetes</taxon>
        <taxon>Violaceomycetales</taxon>
        <taxon>Violaceomycetaceae</taxon>
        <taxon>Violaceomyces</taxon>
    </lineage>
</organism>
<gene>
    <name evidence="1" type="ORF">IE53DRAFT_316140</name>
</gene>
<dbReference type="EMBL" id="KZ819951">
    <property type="protein sequence ID" value="PWN50262.1"/>
    <property type="molecule type" value="Genomic_DNA"/>
</dbReference>
<proteinExistence type="predicted"/>
<accession>A0ACD0NWX5</accession>
<evidence type="ECO:0000313" key="1">
    <source>
        <dbReference type="EMBL" id="PWN50262.1"/>
    </source>
</evidence>
<dbReference type="Proteomes" id="UP000245626">
    <property type="component" value="Unassembled WGS sequence"/>
</dbReference>
<protein>
    <submittedName>
        <fullName evidence="1">Uncharacterized protein</fullName>
    </submittedName>
</protein>
<evidence type="ECO:0000313" key="2">
    <source>
        <dbReference type="Proteomes" id="UP000245626"/>
    </source>
</evidence>